<evidence type="ECO:0000256" key="2">
    <source>
        <dbReference type="SAM" id="MobiDB-lite"/>
    </source>
</evidence>
<dbReference type="InterPro" id="IPR036513">
    <property type="entry name" value="STAS_dom_sf"/>
</dbReference>
<protein>
    <submittedName>
        <fullName evidence="5">SpoIIE family protein phosphatase</fullName>
    </submittedName>
</protein>
<dbReference type="InterPro" id="IPR036890">
    <property type="entry name" value="HATPase_C_sf"/>
</dbReference>
<dbReference type="Gene3D" id="3.60.40.10">
    <property type="entry name" value="PPM-type phosphatase domain"/>
    <property type="match status" value="1"/>
</dbReference>
<dbReference type="Pfam" id="PF13581">
    <property type="entry name" value="HATPase_c_2"/>
    <property type="match status" value="1"/>
</dbReference>
<name>A0ABT8EXW2_9ACTN</name>
<dbReference type="SUPFAM" id="SSF52091">
    <property type="entry name" value="SpoIIaa-like"/>
    <property type="match status" value="1"/>
</dbReference>
<dbReference type="Gene3D" id="3.30.750.24">
    <property type="entry name" value="STAS domain"/>
    <property type="match status" value="1"/>
</dbReference>
<comment type="caution">
    <text evidence="5">The sequence shown here is derived from an EMBL/GenBank/DDBJ whole genome shotgun (WGS) entry which is preliminary data.</text>
</comment>
<feature type="compositionally biased region" description="Pro residues" evidence="2">
    <location>
        <begin position="127"/>
        <end position="149"/>
    </location>
</feature>
<gene>
    <name evidence="5" type="ORF">QWY29_16080</name>
</gene>
<dbReference type="InterPro" id="IPR052016">
    <property type="entry name" value="Bact_Sigma-Reg"/>
</dbReference>
<feature type="domain" description="PPM-type phosphatase" evidence="4">
    <location>
        <begin position="178"/>
        <end position="394"/>
    </location>
</feature>
<dbReference type="RefSeq" id="WP_300962028.1">
    <property type="nucleotide sequence ID" value="NZ_JAUHJR010000007.1"/>
</dbReference>
<dbReference type="Gene3D" id="3.30.565.10">
    <property type="entry name" value="Histidine kinase-like ATPase, C-terminal domain"/>
    <property type="match status" value="1"/>
</dbReference>
<feature type="region of interest" description="Disordered" evidence="2">
    <location>
        <begin position="127"/>
        <end position="153"/>
    </location>
</feature>
<dbReference type="PROSITE" id="PS50801">
    <property type="entry name" value="STAS"/>
    <property type="match status" value="1"/>
</dbReference>
<dbReference type="InterPro" id="IPR002645">
    <property type="entry name" value="STAS_dom"/>
</dbReference>
<dbReference type="InterPro" id="IPR001932">
    <property type="entry name" value="PPM-type_phosphatase-like_dom"/>
</dbReference>
<feature type="domain" description="STAS" evidence="3">
    <location>
        <begin position="554"/>
        <end position="640"/>
    </location>
</feature>
<dbReference type="Proteomes" id="UP001168537">
    <property type="component" value="Unassembled WGS sequence"/>
</dbReference>
<reference evidence="5" key="1">
    <citation type="submission" date="2023-06" db="EMBL/GenBank/DDBJ databases">
        <title>Draft genome sequence of Nocardioides sp. SOB72.</title>
        <authorList>
            <person name="Zhang G."/>
        </authorList>
    </citation>
    <scope>NUCLEOTIDE SEQUENCE</scope>
    <source>
        <strain evidence="5">SOB72</strain>
    </source>
</reference>
<keyword evidence="6" id="KW-1185">Reference proteome</keyword>
<dbReference type="InterPro" id="IPR058548">
    <property type="entry name" value="MlaB-like_STAS"/>
</dbReference>
<dbReference type="SMART" id="SM00331">
    <property type="entry name" value="PP2C_SIG"/>
    <property type="match status" value="1"/>
</dbReference>
<evidence type="ECO:0000313" key="6">
    <source>
        <dbReference type="Proteomes" id="UP001168537"/>
    </source>
</evidence>
<dbReference type="InterPro" id="IPR036457">
    <property type="entry name" value="PPM-type-like_dom_sf"/>
</dbReference>
<dbReference type="Pfam" id="PF13466">
    <property type="entry name" value="STAS_2"/>
    <property type="match status" value="1"/>
</dbReference>
<dbReference type="Pfam" id="PF07228">
    <property type="entry name" value="SpoIIE"/>
    <property type="match status" value="1"/>
</dbReference>
<dbReference type="CDD" id="cd07043">
    <property type="entry name" value="STAS_anti-anti-sigma_factors"/>
    <property type="match status" value="1"/>
</dbReference>
<evidence type="ECO:0000259" key="3">
    <source>
        <dbReference type="PROSITE" id="PS50801"/>
    </source>
</evidence>
<dbReference type="PANTHER" id="PTHR43156:SF2">
    <property type="entry name" value="STAGE II SPORULATION PROTEIN E"/>
    <property type="match status" value="1"/>
</dbReference>
<keyword evidence="1" id="KW-0378">Hydrolase</keyword>
<dbReference type="PROSITE" id="PS51746">
    <property type="entry name" value="PPM_2"/>
    <property type="match status" value="1"/>
</dbReference>
<sequence>MSEQHRRRDAMDGSYDDLGRSAAFDQAPGLLALFEGPDLRLTVVNEAGRALLGDEAVEVLTVGGSDAGGPGSDLLDLARAVHETGEARTGELALDDDGTLALGLAPWRAEDGSARGVVAQALAGAPRPAPVPAAAPAPAPTPPAPPAPSAGPDQTLVALQDALLPGGVPIPRGIRLAARYLLADEGVVAGGDWFDAVALEDGRLVLAVGDVVGHGVRASVAMGELRALFEERARLDGDIEAALELLDSRARRVPPARAATVCAAVLDPHTGDLVYCTAGHPPPMVVSPDGETTFLPASGAGPLASGLPFELAEHRLEEGDVLVMYSDGIVERPGRTVAQCTVDLAEVVREAVLAGPDLERIEERVPERICRESIERLAGATGVADDVTVLAAELVEPMPDLELNYPALPDTPRVVRAELAEWLDELQVGPLDEVALQHAVGEVVTNACEHAYPESTRRADAVVQVVAHLDDEGVVEVTVSDTGSWRAPAAPSTRGRGLAMARGFTDEFELHHDEHGTTARLRLRPTRSVGMLTATGSSASGREPLTIAERPGELLLSGTVDHRGTDELRRRIAHASFGGTVDVVLDMSEVTLLASAGVQVLYEAMAPANGFSLGVIHLVAPLGSPAQHVLEMVRLPYTTG</sequence>
<evidence type="ECO:0000256" key="1">
    <source>
        <dbReference type="ARBA" id="ARBA00022801"/>
    </source>
</evidence>
<dbReference type="EMBL" id="JAUHJR010000007">
    <property type="protein sequence ID" value="MDN4162888.1"/>
    <property type="molecule type" value="Genomic_DNA"/>
</dbReference>
<dbReference type="SUPFAM" id="SSF55874">
    <property type="entry name" value="ATPase domain of HSP90 chaperone/DNA topoisomerase II/histidine kinase"/>
    <property type="match status" value="1"/>
</dbReference>
<dbReference type="PANTHER" id="PTHR43156">
    <property type="entry name" value="STAGE II SPORULATION PROTEIN E-RELATED"/>
    <property type="match status" value="1"/>
</dbReference>
<evidence type="ECO:0000313" key="5">
    <source>
        <dbReference type="EMBL" id="MDN4162888.1"/>
    </source>
</evidence>
<dbReference type="InterPro" id="IPR003594">
    <property type="entry name" value="HATPase_dom"/>
</dbReference>
<dbReference type="SUPFAM" id="SSF81606">
    <property type="entry name" value="PP2C-like"/>
    <property type="match status" value="1"/>
</dbReference>
<proteinExistence type="predicted"/>
<dbReference type="CDD" id="cd16936">
    <property type="entry name" value="HATPase_RsbW-like"/>
    <property type="match status" value="1"/>
</dbReference>
<dbReference type="Gene3D" id="3.30.450.20">
    <property type="entry name" value="PAS domain"/>
    <property type="match status" value="1"/>
</dbReference>
<organism evidence="5 6">
    <name type="scientific">Nocardioides abyssi</name>
    <dbReference type="NCBI Taxonomy" id="3058370"/>
    <lineage>
        <taxon>Bacteria</taxon>
        <taxon>Bacillati</taxon>
        <taxon>Actinomycetota</taxon>
        <taxon>Actinomycetes</taxon>
        <taxon>Propionibacteriales</taxon>
        <taxon>Nocardioidaceae</taxon>
        <taxon>Nocardioides</taxon>
    </lineage>
</organism>
<accession>A0ABT8EXW2</accession>
<evidence type="ECO:0000259" key="4">
    <source>
        <dbReference type="PROSITE" id="PS51746"/>
    </source>
</evidence>